<feature type="signal peptide" evidence="1">
    <location>
        <begin position="1"/>
        <end position="26"/>
    </location>
</feature>
<feature type="chain" id="PRO_5028840664" evidence="1">
    <location>
        <begin position="27"/>
        <end position="508"/>
    </location>
</feature>
<dbReference type="PANTHER" id="PTHR30189:SF1">
    <property type="entry name" value="LPS-ASSEMBLY PROTEIN LPTD"/>
    <property type="match status" value="1"/>
</dbReference>
<dbReference type="EMBL" id="CP060204">
    <property type="protein sequence ID" value="QNH54694.1"/>
    <property type="molecule type" value="Genomic_DNA"/>
</dbReference>
<evidence type="ECO:0000313" key="2">
    <source>
        <dbReference type="EMBL" id="QNH54694.1"/>
    </source>
</evidence>
<dbReference type="AlphaFoldDB" id="A0A7G7VKQ1"/>
<keyword evidence="3" id="KW-1185">Reference proteome</keyword>
<gene>
    <name evidence="2" type="ORF">H1B31_01660</name>
</gene>
<protein>
    <submittedName>
        <fullName evidence="2">LPS-assembly protein LptD</fullName>
    </submittedName>
</protein>
<dbReference type="PANTHER" id="PTHR30189">
    <property type="entry name" value="LPS-ASSEMBLY PROTEIN"/>
    <property type="match status" value="1"/>
</dbReference>
<evidence type="ECO:0000313" key="3">
    <source>
        <dbReference type="Proteomes" id="UP000515480"/>
    </source>
</evidence>
<dbReference type="InterPro" id="IPR050218">
    <property type="entry name" value="LptD"/>
</dbReference>
<organism evidence="2 3">
    <name type="scientific">Selenomonas timonae</name>
    <dbReference type="NCBI Taxonomy" id="2754044"/>
    <lineage>
        <taxon>Bacteria</taxon>
        <taxon>Bacillati</taxon>
        <taxon>Bacillota</taxon>
        <taxon>Negativicutes</taxon>
        <taxon>Selenomonadales</taxon>
        <taxon>Selenomonadaceae</taxon>
        <taxon>Selenomonas</taxon>
    </lineage>
</organism>
<evidence type="ECO:0000256" key="1">
    <source>
        <dbReference type="SAM" id="SignalP"/>
    </source>
</evidence>
<dbReference type="GO" id="GO:1990351">
    <property type="term" value="C:transporter complex"/>
    <property type="evidence" value="ECO:0007669"/>
    <property type="project" value="TreeGrafter"/>
</dbReference>
<dbReference type="GO" id="GO:0009279">
    <property type="term" value="C:cell outer membrane"/>
    <property type="evidence" value="ECO:0007669"/>
    <property type="project" value="TreeGrafter"/>
</dbReference>
<dbReference type="Proteomes" id="UP000515480">
    <property type="component" value="Chromosome"/>
</dbReference>
<reference evidence="2 3" key="1">
    <citation type="submission" date="2020-07" db="EMBL/GenBank/DDBJ databases">
        <title>Complete genome and description of Selenomonas timonensis sp. nov., a new bacterium isolated from a gingivitis subject.</title>
        <authorList>
            <person name="Antezack A."/>
        </authorList>
    </citation>
    <scope>NUCLEOTIDE SEQUENCE [LARGE SCALE GENOMIC DNA]</scope>
    <source>
        <strain evidence="2 3">Marseille-Q3039</strain>
    </source>
</reference>
<proteinExistence type="predicted"/>
<dbReference type="KEGG" id="stim:H1B31_01660"/>
<keyword evidence="1" id="KW-0732">Signal</keyword>
<dbReference type="RefSeq" id="WP_185980636.1">
    <property type="nucleotide sequence ID" value="NZ_CP060204.1"/>
</dbReference>
<accession>A0A7G7VKQ1</accession>
<name>A0A7G7VKQ1_9FIRM</name>
<sequence length="508" mass="58313">MTKATKTRILLAMTTVCTVLPPAAHAAYRGDTDTGFQHLDFIENERREERANRLTEEQKKLLADVGEMEKYLRHPVDATAPSPIAFEGDDLTYDERTGDFTAKGHVDIVQLAARRFQGDYVEGNTVSGEVSVPDRAHMLQLTEGAARVTLDGYRINYNYKTREGTMAEAKGKVGGYYMTGKRFEFYPDKIVVYDGTQTKCSAQKPDYHLSADVAELYPGDRMVLTNVKFWIKNKVIFKKKHYEVDVSHPIQRNFPTAGYDSDDGFWLEQVFDYDIAPRVTARANLYVTTNKGWRSHYDLGWGNGGASALLTYGVFDDGDDDWVKKEPSLILSYGKRFGNTPITYRLYSEYGRWYGSGIHSNHWQYGISAAHDTIPFHGYGLDLAAGYSITRESYDRSRVQGFNASAYLTKKFNDRFAAYVGGIYTKSTKQNALFYFDQEDYSKVLQAGLSYRLDERNRIGVATKYAVDPHKWTDVDYYWFHDLHCSQIILRYRSKQDSWKVKWEFTPW</sequence>